<proteinExistence type="predicted"/>
<dbReference type="InterPro" id="IPR011006">
    <property type="entry name" value="CheY-like_superfamily"/>
</dbReference>
<feature type="compositionally biased region" description="Low complexity" evidence="7">
    <location>
        <begin position="410"/>
        <end position="423"/>
    </location>
</feature>
<keyword evidence="5" id="KW-0804">Transcription</keyword>
<dbReference type="RefSeq" id="WP_150804802.1">
    <property type="nucleotide sequence ID" value="NZ_CABVHY010000016.1"/>
</dbReference>
<protein>
    <submittedName>
        <fullName evidence="10">Regulatory protein AtoC</fullName>
    </submittedName>
</protein>
<evidence type="ECO:0000256" key="2">
    <source>
        <dbReference type="ARBA" id="ARBA00022840"/>
    </source>
</evidence>
<name>A0A5E7D0D9_PSEFL</name>
<dbReference type="PRINTS" id="PR01590">
    <property type="entry name" value="HTHFIS"/>
</dbReference>
<sequence length="487" mass="54900">MGHSILLVEDDQLLAENIQSFLERRDFEVTVCHSAEEALECLQTCQPDVVLTDNSLPGMSGHELIQRLRGSVPDLKVIMITGYGNVEDAVTAMKEGAFHYLTKPVALAELKLLLDKALAADRLERTLTFYQEREAQKSGVQALIGDSAVMQAMKNTIGQLLDAERRMASGDLPPVLVEGDTGTGKELVARALHFDGPRSKSPFIEFNCASIPSNLLEAELFGHEKGAFTDAKERRIGLVEAADGGTLFLDEIGEMDLLLQAKLLKLLEDRTIRRIGAVKERKVDLRIISATNCNLEQRVQQGKFRRDLFFRLRIISIKVPRLCARGEDVLTLARHFLAHHGKRYGKPNLYFSPEAQALMRGYSWPGNVRELRNMLEQTVLLASHDMVGPSQLNVCLSLVDEPLDLPIPPQHQYQQQPQSHPQPEFYSPSEDMGSMNLPEVERDMVRKMLDKTDWNVTKSARLLGLSRDMLRYRIEKLGLARPEKRQW</sequence>
<dbReference type="SUPFAM" id="SSF52540">
    <property type="entry name" value="P-loop containing nucleoside triphosphate hydrolases"/>
    <property type="match status" value="1"/>
</dbReference>
<dbReference type="InterPro" id="IPR058031">
    <property type="entry name" value="AAA_lid_NorR"/>
</dbReference>
<dbReference type="CDD" id="cd00009">
    <property type="entry name" value="AAA"/>
    <property type="match status" value="1"/>
</dbReference>
<dbReference type="Gene3D" id="3.40.50.2300">
    <property type="match status" value="1"/>
</dbReference>
<dbReference type="InterPro" id="IPR001789">
    <property type="entry name" value="Sig_transdc_resp-reg_receiver"/>
</dbReference>
<dbReference type="OrthoDB" id="9804019at2"/>
<reference evidence="10 11" key="1">
    <citation type="submission" date="2019-09" db="EMBL/GenBank/DDBJ databases">
        <authorList>
            <person name="Chandra G."/>
            <person name="Truman W A."/>
        </authorList>
    </citation>
    <scope>NUCLEOTIDE SEQUENCE [LARGE SCALE GENOMIC DNA]</scope>
    <source>
        <strain evidence="10">PS723</strain>
    </source>
</reference>
<organism evidence="10 11">
    <name type="scientific">Pseudomonas fluorescens</name>
    <dbReference type="NCBI Taxonomy" id="294"/>
    <lineage>
        <taxon>Bacteria</taxon>
        <taxon>Pseudomonadati</taxon>
        <taxon>Pseudomonadota</taxon>
        <taxon>Gammaproteobacteria</taxon>
        <taxon>Pseudomonadales</taxon>
        <taxon>Pseudomonadaceae</taxon>
        <taxon>Pseudomonas</taxon>
    </lineage>
</organism>
<dbReference type="AlphaFoldDB" id="A0A5E7D0D9"/>
<dbReference type="InterPro" id="IPR002078">
    <property type="entry name" value="Sigma_54_int"/>
</dbReference>
<evidence type="ECO:0000313" key="11">
    <source>
        <dbReference type="Proteomes" id="UP000379480"/>
    </source>
</evidence>
<evidence type="ECO:0000256" key="1">
    <source>
        <dbReference type="ARBA" id="ARBA00022741"/>
    </source>
</evidence>
<dbReference type="InterPro" id="IPR003593">
    <property type="entry name" value="AAA+_ATPase"/>
</dbReference>
<dbReference type="PROSITE" id="PS00676">
    <property type="entry name" value="SIGMA54_INTERACT_2"/>
    <property type="match status" value="1"/>
</dbReference>
<evidence type="ECO:0000256" key="4">
    <source>
        <dbReference type="ARBA" id="ARBA00023125"/>
    </source>
</evidence>
<dbReference type="PROSITE" id="PS00675">
    <property type="entry name" value="SIGMA54_INTERACT_1"/>
    <property type="match status" value="1"/>
</dbReference>
<keyword evidence="4" id="KW-0238">DNA-binding</keyword>
<dbReference type="Gene3D" id="1.10.8.60">
    <property type="match status" value="1"/>
</dbReference>
<dbReference type="PANTHER" id="PTHR32071">
    <property type="entry name" value="TRANSCRIPTIONAL REGULATORY PROTEIN"/>
    <property type="match status" value="1"/>
</dbReference>
<dbReference type="Gene3D" id="1.10.10.60">
    <property type="entry name" value="Homeodomain-like"/>
    <property type="match status" value="1"/>
</dbReference>
<dbReference type="PROSITE" id="PS50110">
    <property type="entry name" value="RESPONSE_REGULATORY"/>
    <property type="match status" value="1"/>
</dbReference>
<dbReference type="SMART" id="SM00448">
    <property type="entry name" value="REC"/>
    <property type="match status" value="1"/>
</dbReference>
<evidence type="ECO:0000259" key="8">
    <source>
        <dbReference type="PROSITE" id="PS50045"/>
    </source>
</evidence>
<dbReference type="Pfam" id="PF02954">
    <property type="entry name" value="HTH_8"/>
    <property type="match status" value="1"/>
</dbReference>
<dbReference type="InterPro" id="IPR002197">
    <property type="entry name" value="HTH_Fis"/>
</dbReference>
<evidence type="ECO:0000259" key="9">
    <source>
        <dbReference type="PROSITE" id="PS50110"/>
    </source>
</evidence>
<dbReference type="InterPro" id="IPR025944">
    <property type="entry name" value="Sigma_54_int_dom_CS"/>
</dbReference>
<dbReference type="GO" id="GO:0006355">
    <property type="term" value="P:regulation of DNA-templated transcription"/>
    <property type="evidence" value="ECO:0007669"/>
    <property type="project" value="InterPro"/>
</dbReference>
<accession>A0A5E7D0D9</accession>
<evidence type="ECO:0000313" key="10">
    <source>
        <dbReference type="EMBL" id="VVO11030.1"/>
    </source>
</evidence>
<keyword evidence="3" id="KW-0805">Transcription regulation</keyword>
<dbReference type="PROSITE" id="PS00688">
    <property type="entry name" value="SIGMA54_INTERACT_3"/>
    <property type="match status" value="1"/>
</dbReference>
<dbReference type="GO" id="GO:0005524">
    <property type="term" value="F:ATP binding"/>
    <property type="evidence" value="ECO:0007669"/>
    <property type="project" value="UniProtKB-KW"/>
</dbReference>
<dbReference type="SUPFAM" id="SSF52172">
    <property type="entry name" value="CheY-like"/>
    <property type="match status" value="1"/>
</dbReference>
<dbReference type="GO" id="GO:0000160">
    <property type="term" value="P:phosphorelay signal transduction system"/>
    <property type="evidence" value="ECO:0007669"/>
    <property type="project" value="InterPro"/>
</dbReference>
<feature type="domain" description="Response regulatory" evidence="9">
    <location>
        <begin position="4"/>
        <end position="118"/>
    </location>
</feature>
<dbReference type="FunFam" id="3.40.50.300:FF:000006">
    <property type="entry name" value="DNA-binding transcriptional regulator NtrC"/>
    <property type="match status" value="1"/>
</dbReference>
<evidence type="ECO:0000256" key="3">
    <source>
        <dbReference type="ARBA" id="ARBA00023015"/>
    </source>
</evidence>
<dbReference type="Pfam" id="PF25601">
    <property type="entry name" value="AAA_lid_14"/>
    <property type="match status" value="1"/>
</dbReference>
<dbReference type="InterPro" id="IPR025943">
    <property type="entry name" value="Sigma_54_int_dom_ATP-bd_2"/>
</dbReference>
<dbReference type="Gene3D" id="3.40.50.300">
    <property type="entry name" value="P-loop containing nucleotide triphosphate hydrolases"/>
    <property type="match status" value="1"/>
</dbReference>
<keyword evidence="2" id="KW-0067">ATP-binding</keyword>
<feature type="domain" description="Sigma-54 factor interaction" evidence="8">
    <location>
        <begin position="143"/>
        <end position="380"/>
    </location>
</feature>
<dbReference type="PROSITE" id="PS50045">
    <property type="entry name" value="SIGMA54_INTERACT_4"/>
    <property type="match status" value="1"/>
</dbReference>
<keyword evidence="6" id="KW-0597">Phosphoprotein</keyword>
<dbReference type="SMART" id="SM00382">
    <property type="entry name" value="AAA"/>
    <property type="match status" value="1"/>
</dbReference>
<feature type="region of interest" description="Disordered" evidence="7">
    <location>
        <begin position="407"/>
        <end position="433"/>
    </location>
</feature>
<dbReference type="Pfam" id="PF00072">
    <property type="entry name" value="Response_reg"/>
    <property type="match status" value="1"/>
</dbReference>
<dbReference type="Proteomes" id="UP000379480">
    <property type="component" value="Unassembled WGS sequence"/>
</dbReference>
<dbReference type="SUPFAM" id="SSF46689">
    <property type="entry name" value="Homeodomain-like"/>
    <property type="match status" value="1"/>
</dbReference>
<keyword evidence="1" id="KW-0547">Nucleotide-binding</keyword>
<evidence type="ECO:0000256" key="6">
    <source>
        <dbReference type="PROSITE-ProRule" id="PRU00169"/>
    </source>
</evidence>
<dbReference type="Pfam" id="PF00158">
    <property type="entry name" value="Sigma54_activat"/>
    <property type="match status" value="1"/>
</dbReference>
<feature type="modified residue" description="4-aspartylphosphate" evidence="6">
    <location>
        <position position="53"/>
    </location>
</feature>
<dbReference type="EMBL" id="CABVHY010000016">
    <property type="protein sequence ID" value="VVO11030.1"/>
    <property type="molecule type" value="Genomic_DNA"/>
</dbReference>
<dbReference type="InterPro" id="IPR027417">
    <property type="entry name" value="P-loop_NTPase"/>
</dbReference>
<dbReference type="InterPro" id="IPR025662">
    <property type="entry name" value="Sigma_54_int_dom_ATP-bd_1"/>
</dbReference>
<evidence type="ECO:0000256" key="7">
    <source>
        <dbReference type="SAM" id="MobiDB-lite"/>
    </source>
</evidence>
<dbReference type="InterPro" id="IPR009057">
    <property type="entry name" value="Homeodomain-like_sf"/>
</dbReference>
<dbReference type="GO" id="GO:0043565">
    <property type="term" value="F:sequence-specific DNA binding"/>
    <property type="evidence" value="ECO:0007669"/>
    <property type="project" value="InterPro"/>
</dbReference>
<gene>
    <name evidence="10" type="primary">atoC_4</name>
    <name evidence="10" type="ORF">PS723_03421</name>
</gene>
<evidence type="ECO:0000256" key="5">
    <source>
        <dbReference type="ARBA" id="ARBA00023163"/>
    </source>
</evidence>